<sequence length="149" mass="16764">MLHLILPTWNQPIHSHTHTYIYRERVYIYIYIYIMAPHPSSPGYPMATFCCPIETEPKTLNQVELNHVREVAVGVLKDNEPSEANRILSEGMKPIMGVKEMTIAIERKDSIHKLQGTVTVGEAICQCSVVGPASTPDQHNLKEPLSAPF</sequence>
<dbReference type="Gramene" id="KVI05939">
    <property type="protein sequence ID" value="KVI05939"/>
    <property type="gene ID" value="Ccrd_015711"/>
</dbReference>
<comment type="caution">
    <text evidence="1">The sequence shown here is derived from an EMBL/GenBank/DDBJ whole genome shotgun (WGS) entry which is preliminary data.</text>
</comment>
<dbReference type="OMA" id="EASCQCA"/>
<dbReference type="PANTHER" id="PTHR34808">
    <property type="entry name" value="EXPRESSED PROTEIN"/>
    <property type="match status" value="1"/>
</dbReference>
<organism evidence="1 2">
    <name type="scientific">Cynara cardunculus var. scolymus</name>
    <name type="common">Globe artichoke</name>
    <name type="synonym">Cynara scolymus</name>
    <dbReference type="NCBI Taxonomy" id="59895"/>
    <lineage>
        <taxon>Eukaryota</taxon>
        <taxon>Viridiplantae</taxon>
        <taxon>Streptophyta</taxon>
        <taxon>Embryophyta</taxon>
        <taxon>Tracheophyta</taxon>
        <taxon>Spermatophyta</taxon>
        <taxon>Magnoliopsida</taxon>
        <taxon>eudicotyledons</taxon>
        <taxon>Gunneridae</taxon>
        <taxon>Pentapetalae</taxon>
        <taxon>asterids</taxon>
        <taxon>campanulids</taxon>
        <taxon>Asterales</taxon>
        <taxon>Asteraceae</taxon>
        <taxon>Carduoideae</taxon>
        <taxon>Cardueae</taxon>
        <taxon>Carduinae</taxon>
        <taxon>Cynara</taxon>
    </lineage>
</organism>
<name>A0A103YBA7_CYNCS</name>
<reference evidence="1 2" key="1">
    <citation type="journal article" date="2016" name="Sci. Rep.">
        <title>The genome sequence of the outbreeding globe artichoke constructed de novo incorporating a phase-aware low-pass sequencing strategy of F1 progeny.</title>
        <authorList>
            <person name="Scaglione D."/>
            <person name="Reyes-Chin-Wo S."/>
            <person name="Acquadro A."/>
            <person name="Froenicke L."/>
            <person name="Portis E."/>
            <person name="Beitel C."/>
            <person name="Tirone M."/>
            <person name="Mauro R."/>
            <person name="Lo Monaco A."/>
            <person name="Mauromicale G."/>
            <person name="Faccioli P."/>
            <person name="Cattivelli L."/>
            <person name="Rieseberg L."/>
            <person name="Michelmore R."/>
            <person name="Lanteri S."/>
        </authorList>
    </citation>
    <scope>NUCLEOTIDE SEQUENCE [LARGE SCALE GENOMIC DNA]</scope>
    <source>
        <strain evidence="1">2C</strain>
    </source>
</reference>
<dbReference type="Proteomes" id="UP000243975">
    <property type="component" value="Unassembled WGS sequence"/>
</dbReference>
<gene>
    <name evidence="1" type="ORF">Ccrd_015711</name>
</gene>
<dbReference type="PANTHER" id="PTHR34808:SF5">
    <property type="entry name" value="SMP DOMAIN-CONTAINING PROTEIN"/>
    <property type="match status" value="1"/>
</dbReference>
<keyword evidence="2" id="KW-1185">Reference proteome</keyword>
<evidence type="ECO:0000313" key="1">
    <source>
        <dbReference type="EMBL" id="KVI05939.1"/>
    </source>
</evidence>
<proteinExistence type="predicted"/>
<dbReference type="EMBL" id="LEKV01001857">
    <property type="protein sequence ID" value="KVI05939.1"/>
    <property type="molecule type" value="Genomic_DNA"/>
</dbReference>
<protein>
    <submittedName>
        <fullName evidence="1">Uncharacterized protein</fullName>
    </submittedName>
</protein>
<dbReference type="AlphaFoldDB" id="A0A103YBA7"/>
<evidence type="ECO:0000313" key="2">
    <source>
        <dbReference type="Proteomes" id="UP000243975"/>
    </source>
</evidence>
<accession>A0A103YBA7</accession>